<protein>
    <submittedName>
        <fullName evidence="2">SEFIR domain protein</fullName>
    </submittedName>
</protein>
<dbReference type="InterPro" id="IPR035897">
    <property type="entry name" value="Toll_tir_struct_dom_sf"/>
</dbReference>
<dbReference type="PROSITE" id="PS51534">
    <property type="entry name" value="SEFIR"/>
    <property type="match status" value="1"/>
</dbReference>
<feature type="domain" description="SEFIR" evidence="1">
    <location>
        <begin position="3"/>
        <end position="138"/>
    </location>
</feature>
<proteinExistence type="predicted"/>
<dbReference type="GO" id="GO:0007165">
    <property type="term" value="P:signal transduction"/>
    <property type="evidence" value="ECO:0007669"/>
    <property type="project" value="InterPro"/>
</dbReference>
<dbReference type="SUPFAM" id="SSF52200">
    <property type="entry name" value="Toll/Interleukin receptor TIR domain"/>
    <property type="match status" value="1"/>
</dbReference>
<comment type="caution">
    <text evidence="2">The sequence shown here is derived from an EMBL/GenBank/DDBJ whole genome shotgun (WGS) entry which is preliminary data.</text>
</comment>
<dbReference type="PATRIC" id="fig|28229.3.peg.40"/>
<organism evidence="2 3">
    <name type="scientific">Colwellia psychrerythraea</name>
    <name type="common">Vibrio psychroerythus</name>
    <dbReference type="NCBI Taxonomy" id="28229"/>
    <lineage>
        <taxon>Bacteria</taxon>
        <taxon>Pseudomonadati</taxon>
        <taxon>Pseudomonadota</taxon>
        <taxon>Gammaproteobacteria</taxon>
        <taxon>Alteromonadales</taxon>
        <taxon>Colwelliaceae</taxon>
        <taxon>Colwellia</taxon>
    </lineage>
</organism>
<accession>A0A099L687</accession>
<sequence>MPMKKVFISYTWESEEHREWVQKLAYYLEQFPDLHVVWDMFDLDSSNDKNEFMEKAVYDVDYVLIVATKKYQEKADYRNGGVGIETYLNVAKHWNDLLDKTKQKSHSIVLEKDKDSTPRYLKGHFHVDFSNDDIFENNCEQLLNQINGNQKIARPEKIKTLSTSKKKVIS</sequence>
<name>A0A099L687_COLPS</name>
<dbReference type="EMBL" id="JQEC01000001">
    <property type="protein sequence ID" value="KGJ97950.1"/>
    <property type="molecule type" value="Genomic_DNA"/>
</dbReference>
<evidence type="ECO:0000259" key="1">
    <source>
        <dbReference type="PROSITE" id="PS51534"/>
    </source>
</evidence>
<dbReference type="AlphaFoldDB" id="A0A099L687"/>
<dbReference type="Proteomes" id="UP000029868">
    <property type="component" value="Unassembled WGS sequence"/>
</dbReference>
<reference evidence="2 3" key="1">
    <citation type="submission" date="2014-08" db="EMBL/GenBank/DDBJ databases">
        <title>Genomic and Phenotypic Diversity of Colwellia psychrerythraea strains from Disparate Marine Basins.</title>
        <authorList>
            <person name="Techtmann S.M."/>
            <person name="Stelling S.C."/>
            <person name="Utturkar S.M."/>
            <person name="Alshibli N."/>
            <person name="Harris A."/>
            <person name="Brown S.D."/>
            <person name="Hazen T.C."/>
        </authorList>
    </citation>
    <scope>NUCLEOTIDE SEQUENCE [LARGE SCALE GENOMIC DNA]</scope>
    <source>
        <strain evidence="2 3">GAB14E</strain>
    </source>
</reference>
<dbReference type="RefSeq" id="WP_033080212.1">
    <property type="nucleotide sequence ID" value="NZ_JQEC01000001.1"/>
</dbReference>
<dbReference type="InterPro" id="IPR013568">
    <property type="entry name" value="SEFIR_dom"/>
</dbReference>
<dbReference type="Gene3D" id="3.40.50.10140">
    <property type="entry name" value="Toll/interleukin-1 receptor homology (TIR) domain"/>
    <property type="match status" value="1"/>
</dbReference>
<evidence type="ECO:0000313" key="3">
    <source>
        <dbReference type="Proteomes" id="UP000029868"/>
    </source>
</evidence>
<evidence type="ECO:0000313" key="2">
    <source>
        <dbReference type="EMBL" id="KGJ97950.1"/>
    </source>
</evidence>
<dbReference type="InterPro" id="IPR000157">
    <property type="entry name" value="TIR_dom"/>
</dbReference>
<gene>
    <name evidence="2" type="ORF">GAB14E_0887</name>
</gene>
<dbReference type="Pfam" id="PF13676">
    <property type="entry name" value="TIR_2"/>
    <property type="match status" value="1"/>
</dbReference>